<dbReference type="AlphaFoldDB" id="A0A3T0D3P8"/>
<gene>
    <name evidence="1" type="ORF">ELD05_00340</name>
</gene>
<evidence type="ECO:0000313" key="2">
    <source>
        <dbReference type="Proteomes" id="UP000282930"/>
    </source>
</evidence>
<keyword evidence="2" id="KW-1185">Reference proteome</keyword>
<organism evidence="1 2">
    <name type="scientific">Caldicellulosiruptor changbaiensis</name>
    <dbReference type="NCBI Taxonomy" id="1222016"/>
    <lineage>
        <taxon>Bacteria</taxon>
        <taxon>Bacillati</taxon>
        <taxon>Bacillota</taxon>
        <taxon>Bacillota incertae sedis</taxon>
        <taxon>Caldicellulosiruptorales</taxon>
        <taxon>Caldicellulosiruptoraceae</taxon>
        <taxon>Caldicellulosiruptor</taxon>
    </lineage>
</organism>
<sequence length="221" mass="24767">MFVKDAYVGTQSKTTSSTKKTSYKSNIYEVERKYISFSGTDAVAFIQFPNTEPFVIGQVQGIEYAIYREKIPVRTLGRISPKGVARGGVTIAGSIYWALLKENLVEDIRKRVEYLVDIPNLRADELPPFDLFIFFANEYGATAYMVIYGIDIVDAHQTLMITNVLTENVWTFMTREIEEVKAGTKASGFGSPSFNLQRGGYKPSMTSLKSKLISSTNFTIT</sequence>
<evidence type="ECO:0000313" key="1">
    <source>
        <dbReference type="EMBL" id="AZT89253.1"/>
    </source>
</evidence>
<proteinExistence type="predicted"/>
<dbReference type="Proteomes" id="UP000282930">
    <property type="component" value="Chromosome"/>
</dbReference>
<dbReference type="EMBL" id="CP034791">
    <property type="protein sequence ID" value="AZT89253.1"/>
    <property type="molecule type" value="Genomic_DNA"/>
</dbReference>
<accession>A0A3T0D3P8</accession>
<dbReference type="KEGG" id="ccha:ELD05_00340"/>
<dbReference type="RefSeq" id="WP_127350876.1">
    <property type="nucleotide sequence ID" value="NZ_CP034791.1"/>
</dbReference>
<protein>
    <submittedName>
        <fullName evidence="1">Uncharacterized protein</fullName>
    </submittedName>
</protein>
<name>A0A3T0D3P8_9FIRM</name>
<reference evidence="1 2" key="1">
    <citation type="submission" date="2018-12" db="EMBL/GenBank/DDBJ databases">
        <title>Genome sequence from the cellulolytic species, Caldicellulosiruptor changbaiensis.</title>
        <authorList>
            <person name="Blumer-Schuette S.E."/>
            <person name="Mendoza C."/>
        </authorList>
    </citation>
    <scope>NUCLEOTIDE SEQUENCE [LARGE SCALE GENOMIC DNA]</scope>
    <source>
        <strain evidence="1 2">CBS-Z</strain>
    </source>
</reference>